<gene>
    <name evidence="4" type="ORF">nbrc107696_13790</name>
</gene>
<dbReference type="PANTHER" id="PTHR33744:SF1">
    <property type="entry name" value="DNA-BINDING TRANSCRIPTIONAL ACTIVATOR ADER"/>
    <property type="match status" value="1"/>
</dbReference>
<evidence type="ECO:0000313" key="4">
    <source>
        <dbReference type="EMBL" id="GEE00933.1"/>
    </source>
</evidence>
<dbReference type="OrthoDB" id="3663486at2"/>
<comment type="caution">
    <text evidence="4">The sequence shown here is derived from an EMBL/GenBank/DDBJ whole genome shotgun (WGS) entry which is preliminary data.</text>
</comment>
<dbReference type="Gene3D" id="1.10.10.2840">
    <property type="entry name" value="PucR C-terminal helix-turn-helix domain"/>
    <property type="match status" value="1"/>
</dbReference>
<proteinExistence type="inferred from homology"/>
<evidence type="ECO:0000256" key="1">
    <source>
        <dbReference type="ARBA" id="ARBA00006754"/>
    </source>
</evidence>
<evidence type="ECO:0000259" key="3">
    <source>
        <dbReference type="Pfam" id="PF17853"/>
    </source>
</evidence>
<reference evidence="5" key="1">
    <citation type="submission" date="2019-06" db="EMBL/GenBank/DDBJ databases">
        <title>Gordonia isolated from sludge of a wastewater treatment plant.</title>
        <authorList>
            <person name="Tamura T."/>
            <person name="Aoyama K."/>
            <person name="Kang Y."/>
            <person name="Saito S."/>
            <person name="Akiyama N."/>
            <person name="Yazawa K."/>
            <person name="Gonoi T."/>
            <person name="Mikami Y."/>
        </authorList>
    </citation>
    <scope>NUCLEOTIDE SEQUENCE [LARGE SCALE GENOMIC DNA]</scope>
    <source>
        <strain evidence="5">NBRC 107696</strain>
    </source>
</reference>
<feature type="domain" description="PucR C-terminal helix-turn-helix" evidence="2">
    <location>
        <begin position="345"/>
        <end position="399"/>
    </location>
</feature>
<dbReference type="InterPro" id="IPR042070">
    <property type="entry name" value="PucR_C-HTH_sf"/>
</dbReference>
<sequence>MTSPWPRPDRRIAALIREVAEGLLASSETAVEELTAVAHEMAEYRSVLDDPQLAAADRQMNKTNMVHWLSANLQNPGARVQPSNDPDILQFARDVVRRGLDMHDLGSWRGAQHGAWSAWVDECFTATSDLDDLRELMKISERSMSTFIDDSIAALDEYVERERSELTRGGSAERQATVHLLLEGAPIARDHAEARLGYALTGHHVAAVIWSDATSQAVALDTASESMMRLCGASRRLTVNASVSALWVWLPVDSVPSVEATEEALDDAAGIHVAFGRPGQDLDGFRRSHLDAMSAHRVLIQVGSERTVVRYQDVALISVLTADMGRADQFVEDTLGDLASADATLRDTALTYVQERFNASAAAERLYTHRNTVERRLARADSLLPVPLAENAASVVAALMLVQLRD</sequence>
<name>A0A7I9V776_9ACTN</name>
<protein>
    <recommendedName>
        <fullName evidence="6">Transcriptional regulator</fullName>
    </recommendedName>
</protein>
<evidence type="ECO:0000313" key="5">
    <source>
        <dbReference type="Proteomes" id="UP000444960"/>
    </source>
</evidence>
<dbReference type="Proteomes" id="UP000444960">
    <property type="component" value="Unassembled WGS sequence"/>
</dbReference>
<dbReference type="PANTHER" id="PTHR33744">
    <property type="entry name" value="CARBOHYDRATE DIACID REGULATOR"/>
    <property type="match status" value="1"/>
</dbReference>
<evidence type="ECO:0000259" key="2">
    <source>
        <dbReference type="Pfam" id="PF13556"/>
    </source>
</evidence>
<dbReference type="EMBL" id="BJOV01000003">
    <property type="protein sequence ID" value="GEE00933.1"/>
    <property type="molecule type" value="Genomic_DNA"/>
</dbReference>
<accession>A0A7I9V776</accession>
<evidence type="ECO:0008006" key="6">
    <source>
        <dbReference type="Google" id="ProtNLM"/>
    </source>
</evidence>
<dbReference type="InterPro" id="IPR051448">
    <property type="entry name" value="CdaR-like_regulators"/>
</dbReference>
<dbReference type="Pfam" id="PF13556">
    <property type="entry name" value="HTH_30"/>
    <property type="match status" value="1"/>
</dbReference>
<comment type="similarity">
    <text evidence="1">Belongs to the CdaR family.</text>
</comment>
<dbReference type="InterPro" id="IPR041522">
    <property type="entry name" value="CdaR_GGDEF"/>
</dbReference>
<organism evidence="4 5">
    <name type="scientific">Gordonia spumicola</name>
    <dbReference type="NCBI Taxonomy" id="589161"/>
    <lineage>
        <taxon>Bacteria</taxon>
        <taxon>Bacillati</taxon>
        <taxon>Actinomycetota</taxon>
        <taxon>Actinomycetes</taxon>
        <taxon>Mycobacteriales</taxon>
        <taxon>Gordoniaceae</taxon>
        <taxon>Gordonia</taxon>
    </lineage>
</organism>
<keyword evidence="5" id="KW-1185">Reference proteome</keyword>
<dbReference type="InterPro" id="IPR025736">
    <property type="entry name" value="PucR_C-HTH_dom"/>
</dbReference>
<dbReference type="Pfam" id="PF17853">
    <property type="entry name" value="GGDEF_2"/>
    <property type="match status" value="1"/>
</dbReference>
<dbReference type="RefSeq" id="WP_161894802.1">
    <property type="nucleotide sequence ID" value="NZ_BJOV01000003.1"/>
</dbReference>
<dbReference type="AlphaFoldDB" id="A0A7I9V776"/>
<feature type="domain" description="CdaR GGDEF-like" evidence="3">
    <location>
        <begin position="191"/>
        <end position="298"/>
    </location>
</feature>